<sequence>MLRVIAFISTYILSITLTWAQVKSEAILIKNDSIELPGTLTYSDKDTDLVIWVHGSGNVDRNGNQAGLNVGANYIKQFRDNINKEGIAFFSYDKRTANRNNMKFLLKKLTFDDLVVDVKKVIAYFRKDDRFKKITLIGHSQGSLVAMLAYADADKYISLAGPSESIDATIVGQVTKQNAELGKTTAAHFKELKETGEIKEVNPMLLSIFAKPNLPFFKSWMQYDPSEKIKEVSIPTLIINGDKDIQVSVEDAKQLHASKKDGALKIIKNMNHVIKHIEKDADNIPSYRSPDFPISNELVTIIAMFIKQ</sequence>
<comment type="caution">
    <text evidence="2">The sequence shown here is derived from an EMBL/GenBank/DDBJ whole genome shotgun (WGS) entry which is preliminary data.</text>
</comment>
<keyword evidence="2" id="KW-0378">Hydrolase</keyword>
<name>A0ABU3LGU5_9FLAO</name>
<evidence type="ECO:0000313" key="2">
    <source>
        <dbReference type="EMBL" id="MDT7832945.1"/>
    </source>
</evidence>
<protein>
    <submittedName>
        <fullName evidence="2">Alpha/beta hydrolase</fullName>
    </submittedName>
</protein>
<dbReference type="Gene3D" id="3.40.50.1820">
    <property type="entry name" value="alpha/beta hydrolase"/>
    <property type="match status" value="1"/>
</dbReference>
<dbReference type="InterPro" id="IPR029058">
    <property type="entry name" value="AB_hydrolase_fold"/>
</dbReference>
<evidence type="ECO:0000313" key="3">
    <source>
        <dbReference type="Proteomes" id="UP001257277"/>
    </source>
</evidence>
<evidence type="ECO:0000259" key="1">
    <source>
        <dbReference type="Pfam" id="PF20434"/>
    </source>
</evidence>
<dbReference type="SUPFAM" id="SSF53474">
    <property type="entry name" value="alpha/beta-Hydrolases"/>
    <property type="match status" value="1"/>
</dbReference>
<dbReference type="PANTHER" id="PTHR43265:SF1">
    <property type="entry name" value="ESTERASE ESTD"/>
    <property type="match status" value="1"/>
</dbReference>
<feature type="domain" description="BD-FAE-like" evidence="1">
    <location>
        <begin position="44"/>
        <end position="257"/>
    </location>
</feature>
<dbReference type="InterPro" id="IPR049492">
    <property type="entry name" value="BD-FAE-like_dom"/>
</dbReference>
<organism evidence="2 3">
    <name type="scientific">Asprobacillus argus</name>
    <dbReference type="NCBI Taxonomy" id="3076534"/>
    <lineage>
        <taxon>Bacteria</taxon>
        <taxon>Pseudomonadati</taxon>
        <taxon>Bacteroidota</taxon>
        <taxon>Flavobacteriia</taxon>
        <taxon>Flavobacteriales</taxon>
        <taxon>Flavobacteriaceae</taxon>
        <taxon>Asprobacillus</taxon>
    </lineage>
</organism>
<proteinExistence type="predicted"/>
<keyword evidence="3" id="KW-1185">Reference proteome</keyword>
<reference evidence="2 3" key="1">
    <citation type="submission" date="2023-09" db="EMBL/GenBank/DDBJ databases">
        <title>Novel taxa isolated from Blanes Bay.</title>
        <authorList>
            <person name="Rey-Velasco X."/>
            <person name="Lucena T."/>
        </authorList>
    </citation>
    <scope>NUCLEOTIDE SEQUENCE [LARGE SCALE GENOMIC DNA]</scope>
    <source>
        <strain evidence="2 3">S356</strain>
    </source>
</reference>
<dbReference type="InterPro" id="IPR053145">
    <property type="entry name" value="AB_hydrolase_Est10"/>
</dbReference>
<gene>
    <name evidence="2" type="ORF">RQM59_11175</name>
</gene>
<dbReference type="Proteomes" id="UP001257277">
    <property type="component" value="Unassembled WGS sequence"/>
</dbReference>
<dbReference type="GO" id="GO:0016787">
    <property type="term" value="F:hydrolase activity"/>
    <property type="evidence" value="ECO:0007669"/>
    <property type="project" value="UniProtKB-KW"/>
</dbReference>
<accession>A0ABU3LGU5</accession>
<dbReference type="RefSeq" id="WP_349242197.1">
    <property type="nucleotide sequence ID" value="NZ_JAVTTO010000004.1"/>
</dbReference>
<dbReference type="PANTHER" id="PTHR43265">
    <property type="entry name" value="ESTERASE ESTD"/>
    <property type="match status" value="1"/>
</dbReference>
<dbReference type="Pfam" id="PF20434">
    <property type="entry name" value="BD-FAE"/>
    <property type="match status" value="1"/>
</dbReference>
<dbReference type="EMBL" id="JAVTTO010000004">
    <property type="protein sequence ID" value="MDT7832945.1"/>
    <property type="molecule type" value="Genomic_DNA"/>
</dbReference>